<dbReference type="InterPro" id="IPR002319">
    <property type="entry name" value="Phenylalanyl-tRNA_Synthase"/>
</dbReference>
<evidence type="ECO:0000256" key="5">
    <source>
        <dbReference type="ARBA" id="ARBA00023146"/>
    </source>
</evidence>
<dbReference type="GO" id="GO:0009328">
    <property type="term" value="C:phenylalanine-tRNA ligase complex"/>
    <property type="evidence" value="ECO:0007669"/>
    <property type="project" value="TreeGrafter"/>
</dbReference>
<evidence type="ECO:0000313" key="8">
    <source>
        <dbReference type="Proteomes" id="UP000238479"/>
    </source>
</evidence>
<dbReference type="PANTHER" id="PTHR11538">
    <property type="entry name" value="PHENYLALANYL-TRNA SYNTHETASE"/>
    <property type="match status" value="1"/>
</dbReference>
<keyword evidence="2" id="KW-0547">Nucleotide-binding</keyword>
<dbReference type="PANTHER" id="PTHR11538:SF40">
    <property type="entry name" value="PHENYLALANINE--TRNA LIGASE ALPHA SUBUNIT"/>
    <property type="match status" value="1"/>
</dbReference>
<proteinExistence type="predicted"/>
<dbReference type="Gene3D" id="3.30.930.10">
    <property type="entry name" value="Bira Bifunctional Protein, Domain 2"/>
    <property type="match status" value="2"/>
</dbReference>
<dbReference type="SUPFAM" id="SSF55681">
    <property type="entry name" value="Class II aaRS and biotin synthetases"/>
    <property type="match status" value="1"/>
</dbReference>
<evidence type="ECO:0000256" key="2">
    <source>
        <dbReference type="ARBA" id="ARBA00022741"/>
    </source>
</evidence>
<dbReference type="GO" id="GO:0005829">
    <property type="term" value="C:cytosol"/>
    <property type="evidence" value="ECO:0007669"/>
    <property type="project" value="TreeGrafter"/>
</dbReference>
<dbReference type="STRING" id="74649.A0A2P6PCB4"/>
<dbReference type="AlphaFoldDB" id="A0A2P6PCB4"/>
<dbReference type="GO" id="GO:0005524">
    <property type="term" value="F:ATP binding"/>
    <property type="evidence" value="ECO:0007669"/>
    <property type="project" value="UniProtKB-KW"/>
</dbReference>
<evidence type="ECO:0000256" key="3">
    <source>
        <dbReference type="ARBA" id="ARBA00022840"/>
    </source>
</evidence>
<sequence>MLKVRKQVKDILIQMGREEMATNNYVDSSFWKFDALFQPQQHPARHSHDTFFLKTPSTTRKLPEDYVECMSVVVLTFESRGYGCDWKSFTPKKYFSTDRFHQIEGCICDRGLTLGDLMGVLEDFFSRLGMSKLKFKPAYNPYQSLAWRFSAIWEVGGDWKFWHVQARNVASYGGSGRC</sequence>
<dbReference type="GO" id="GO:0004826">
    <property type="term" value="F:phenylalanine-tRNA ligase activity"/>
    <property type="evidence" value="ECO:0007669"/>
    <property type="project" value="UniProtKB-EC"/>
</dbReference>
<dbReference type="GO" id="GO:0006432">
    <property type="term" value="P:phenylalanyl-tRNA aminoacylation"/>
    <property type="evidence" value="ECO:0007669"/>
    <property type="project" value="TreeGrafter"/>
</dbReference>
<dbReference type="GO" id="GO:0000049">
    <property type="term" value="F:tRNA binding"/>
    <property type="evidence" value="ECO:0007669"/>
    <property type="project" value="InterPro"/>
</dbReference>
<name>A0A2P6PCB4_ROSCH</name>
<keyword evidence="3" id="KW-0067">ATP-binding</keyword>
<accession>A0A2P6PCB4</accession>
<dbReference type="EC" id="6.1.1.20" evidence="7"/>
<evidence type="ECO:0000259" key="6">
    <source>
        <dbReference type="Pfam" id="PF01409"/>
    </source>
</evidence>
<feature type="domain" description="Phenylalanyl-tRNA synthetase" evidence="6">
    <location>
        <begin position="3"/>
        <end position="152"/>
    </location>
</feature>
<evidence type="ECO:0000256" key="1">
    <source>
        <dbReference type="ARBA" id="ARBA00022598"/>
    </source>
</evidence>
<dbReference type="Gramene" id="PRQ19571">
    <property type="protein sequence ID" value="PRQ19571"/>
    <property type="gene ID" value="RchiOBHm_Chr7g0218631"/>
</dbReference>
<keyword evidence="4" id="KW-0648">Protein biosynthesis</keyword>
<evidence type="ECO:0000256" key="4">
    <source>
        <dbReference type="ARBA" id="ARBA00022917"/>
    </source>
</evidence>
<reference evidence="7 8" key="1">
    <citation type="journal article" date="2018" name="Nat. Genet.">
        <title>The Rosa genome provides new insights in the design of modern roses.</title>
        <authorList>
            <person name="Bendahmane M."/>
        </authorList>
    </citation>
    <scope>NUCLEOTIDE SEQUENCE [LARGE SCALE GENOMIC DNA]</scope>
    <source>
        <strain evidence="8">cv. Old Blush</strain>
    </source>
</reference>
<dbReference type="InterPro" id="IPR045864">
    <property type="entry name" value="aa-tRNA-synth_II/BPL/LPL"/>
</dbReference>
<keyword evidence="1 7" id="KW-0436">Ligase</keyword>
<dbReference type="EMBL" id="PDCK01000045">
    <property type="protein sequence ID" value="PRQ19571.1"/>
    <property type="molecule type" value="Genomic_DNA"/>
</dbReference>
<protein>
    <submittedName>
        <fullName evidence="7">Putative phenylalanine--tRNA ligase</fullName>
        <ecNumber evidence="7">6.1.1.20</ecNumber>
    </submittedName>
</protein>
<gene>
    <name evidence="7" type="ORF">RchiOBHm_Chr7g0218631</name>
</gene>
<organism evidence="7 8">
    <name type="scientific">Rosa chinensis</name>
    <name type="common">China rose</name>
    <dbReference type="NCBI Taxonomy" id="74649"/>
    <lineage>
        <taxon>Eukaryota</taxon>
        <taxon>Viridiplantae</taxon>
        <taxon>Streptophyta</taxon>
        <taxon>Embryophyta</taxon>
        <taxon>Tracheophyta</taxon>
        <taxon>Spermatophyta</taxon>
        <taxon>Magnoliopsida</taxon>
        <taxon>eudicotyledons</taxon>
        <taxon>Gunneridae</taxon>
        <taxon>Pentapetalae</taxon>
        <taxon>rosids</taxon>
        <taxon>fabids</taxon>
        <taxon>Rosales</taxon>
        <taxon>Rosaceae</taxon>
        <taxon>Rosoideae</taxon>
        <taxon>Rosoideae incertae sedis</taxon>
        <taxon>Rosa</taxon>
    </lineage>
</organism>
<keyword evidence="5" id="KW-0030">Aminoacyl-tRNA synthetase</keyword>
<dbReference type="Pfam" id="PF01409">
    <property type="entry name" value="tRNA-synt_2d"/>
    <property type="match status" value="1"/>
</dbReference>
<evidence type="ECO:0000313" key="7">
    <source>
        <dbReference type="EMBL" id="PRQ19571.1"/>
    </source>
</evidence>
<comment type="caution">
    <text evidence="7">The sequence shown here is derived from an EMBL/GenBank/DDBJ whole genome shotgun (WGS) entry which is preliminary data.</text>
</comment>
<dbReference type="Proteomes" id="UP000238479">
    <property type="component" value="Chromosome 7"/>
</dbReference>
<keyword evidence="8" id="KW-1185">Reference proteome</keyword>